<dbReference type="Proteomes" id="UP001189429">
    <property type="component" value="Unassembled WGS sequence"/>
</dbReference>
<keyword evidence="3" id="KW-1185">Reference proteome</keyword>
<feature type="compositionally biased region" description="Basic and acidic residues" evidence="1">
    <location>
        <begin position="35"/>
        <end position="45"/>
    </location>
</feature>
<feature type="region of interest" description="Disordered" evidence="1">
    <location>
        <begin position="1"/>
        <end position="99"/>
    </location>
</feature>
<name>A0ABN9X499_9DINO</name>
<organism evidence="2 3">
    <name type="scientific">Prorocentrum cordatum</name>
    <dbReference type="NCBI Taxonomy" id="2364126"/>
    <lineage>
        <taxon>Eukaryota</taxon>
        <taxon>Sar</taxon>
        <taxon>Alveolata</taxon>
        <taxon>Dinophyceae</taxon>
        <taxon>Prorocentrales</taxon>
        <taxon>Prorocentraceae</taxon>
        <taxon>Prorocentrum</taxon>
    </lineage>
</organism>
<gene>
    <name evidence="2" type="ORF">PCOR1329_LOCUS72221</name>
</gene>
<evidence type="ECO:0000313" key="3">
    <source>
        <dbReference type="Proteomes" id="UP001189429"/>
    </source>
</evidence>
<reference evidence="2" key="1">
    <citation type="submission" date="2023-10" db="EMBL/GenBank/DDBJ databases">
        <authorList>
            <person name="Chen Y."/>
            <person name="Shah S."/>
            <person name="Dougan E. K."/>
            <person name="Thang M."/>
            <person name="Chan C."/>
        </authorList>
    </citation>
    <scope>NUCLEOTIDE SEQUENCE [LARGE SCALE GENOMIC DNA]</scope>
</reference>
<feature type="compositionally biased region" description="Basic and acidic residues" evidence="1">
    <location>
        <begin position="56"/>
        <end position="65"/>
    </location>
</feature>
<feature type="compositionally biased region" description="Polar residues" evidence="1">
    <location>
        <begin position="10"/>
        <end position="27"/>
    </location>
</feature>
<evidence type="ECO:0000313" key="2">
    <source>
        <dbReference type="EMBL" id="CAK0892600.1"/>
    </source>
</evidence>
<protein>
    <submittedName>
        <fullName evidence="2">Uncharacterized protein</fullName>
    </submittedName>
</protein>
<feature type="compositionally biased region" description="Acidic residues" evidence="1">
    <location>
        <begin position="73"/>
        <end position="85"/>
    </location>
</feature>
<feature type="compositionally biased region" description="Basic residues" evidence="1">
    <location>
        <begin position="90"/>
        <end position="99"/>
    </location>
</feature>
<accession>A0ABN9X499</accession>
<evidence type="ECO:0000256" key="1">
    <source>
        <dbReference type="SAM" id="MobiDB-lite"/>
    </source>
</evidence>
<dbReference type="EMBL" id="CAUYUJ010019637">
    <property type="protein sequence ID" value="CAK0892600.1"/>
    <property type="molecule type" value="Genomic_DNA"/>
</dbReference>
<sequence>MWPNSGGSAGSNDTTQSRQATKSSNQVARPALHLDFPRSEADSPRRPAAPWPTPRPPDRPRDRASDAAGGAPEQDEEEEEEDDGEEPARPRNRSTKVSL</sequence>
<comment type="caution">
    <text evidence="2">The sequence shown here is derived from an EMBL/GenBank/DDBJ whole genome shotgun (WGS) entry which is preliminary data.</text>
</comment>
<proteinExistence type="predicted"/>